<evidence type="ECO:0000313" key="4">
    <source>
        <dbReference type="Proteomes" id="UP000001064"/>
    </source>
</evidence>
<feature type="transmembrane region" description="Helical" evidence="1">
    <location>
        <begin position="1488"/>
        <end position="1510"/>
    </location>
</feature>
<sequence>GIEVLNSTISKKEINLFGNYLEYSVFEFTLDSDIFKYDSLACPSYNCNSPNTGIDCSCDYTNKTECPKKRDVSCTNECLLVDENNTDLCGEDLTWTTVKKDQDYIFESDKTLHLRYKADSSICEGIMVQNYPIEGFYKFAMGRSLDYNSQRDCILGNPLIYGVMNICPSDNVDFLEGMSYNQGWTDNTYFITIVPFVTGKSFKKSFRLTSKPVPAIPNPLPACSIDSQDPILSDHQCLSDGIMVQNNEKEDHKHDYYVFKAKKSAIHTIRSPSLYETPILLADDKQKKPSYNSIFQPPKWGSRDEYENSITMYLEKDQVIYISVYTYWASPYVLSITSDAFYSQVNVSTLPSKAAMFSLVKSSRILNSNTIVSCEQWSQCFLYTIGPPYSNNDPTSPLPPPYLGYFIQDSLPSYYELNYDDTLLNPLKRKVYQAAFLMSYKIGSATKSTLVTWEDLKNTKIEFLSTHFDADGIPLSGIVSNYTVKDYECSYNELNVVLNEIDRIEELLYNVTDLKEMNNYRYQLDTLTIRDSYVGCTHKATTLLEKRTVEKNVTGTFCQYSTNDSRFFKDPCCSLVMRYSECCNPTTKLVEQEDYVGVYTDSVRDQCSNPSCTETVVDQYYSSLGVQDDCSVPRNALDNIKIEIITVLRQCQADVVLDTPTCSSDQECKTFSGPNGVCDMFTRKCLPDFQFIDKRYLTCIFSQLDQATIFKLLHKPFSLNDTIIQELYNYYQSEDCINQGTFTQRQIFQYLPKSSSEDIYSSPHCLDDSCPLVHDVYYDGVYSYYKQYIYQDFTNCELFGICNSNPACYGVSSTQTCASDCNSNGDFCGYCSNSTDALCYNFNNNDQVSCTSSDYCIVGNNQFEENLSQSECEESGVCDIPCGYSCDGFVGCALINVPNEEICLSVPLTSWDMTYNICKYDVATQDQCTGSDQLGWIDCTSNLMDECSGPTLQTINACSLKPKECATKSECEAAGQCSDSYFFLPENTKYYPAGLGKCVKKPDLYINQISCLFSRDITLTERDSPMGCFTDIPSVFSRAECERLNYTWWSPATSMDQCLGLKGCKIYPPEETKMLPYNTQFNQMNEGTCLGCYDSNNEWSNKFEWKNGSWKPGVYVKGQWIQSKWISTSIHTTSLSYQRIYDDLMISANTQMSDLLRSEYFCRSFRTKNNLDSISCSCSSNGNGGSECFKETSLLLGQTKPCNNKQSNYTFDYGQILFSEQSVQEGCGNVLVSQFPYQLFTSSEQSFFPSNFVSYPKPDKYGVFNDKEVIVGTILGDGISVESQGVDRFTVCFVLGSSIGNSEKYPVLDIASQNEIDQKVYPLDNTNASIVEIKGNSYLCSHIDNIKQKGTYFPINRVENWKSQGKQYFDRSTEGLLYTLAALFLLVALYGFYQLVIIMVVRFRNIITRFELVHLLILMVFIFLTVRMVYFFLLPKGYLADSAIADYSLVVLPTFFYFSCFTIILVLWFTIVFLVLKNNASVDLSKRVSSILVIVNVLIYLLLIAIIVAFQYTKNDYTNNCGNRIIVEIKNSSSQKAVSIVYATVQAVISITIASLFIYLGGSLYMAMRKSLNSNSNSRALKKTKKIFLLTAVCSVGFILHCVFILVLVGIENPSVTFSFIGLVITEIIPSLTILYCYDQRVSLSLDRTLSIKSSTSSISDKTDSKLTTITSTEKTFSENLSSEF</sequence>
<dbReference type="PANTHER" id="PTHR32102">
    <property type="entry name" value="DUF1084 DOMAIN-CONTAINING PROTEIN-RELATED"/>
    <property type="match status" value="1"/>
</dbReference>
<dbReference type="VEuPathDB" id="AmoebaDB:DICPUDRAFT_29604"/>
<dbReference type="GeneID" id="10503203"/>
<keyword evidence="4" id="KW-1185">Reference proteome</keyword>
<dbReference type="KEGG" id="dpp:DICPUDRAFT_29604"/>
<reference evidence="4" key="1">
    <citation type="journal article" date="2011" name="Genome Biol.">
        <title>Comparative genomics of the social amoebae Dictyostelium discoideum and Dictyostelium purpureum.</title>
        <authorList>
            <consortium name="US DOE Joint Genome Institute (JGI-PGF)"/>
            <person name="Sucgang R."/>
            <person name="Kuo A."/>
            <person name="Tian X."/>
            <person name="Salerno W."/>
            <person name="Parikh A."/>
            <person name="Feasley C.L."/>
            <person name="Dalin E."/>
            <person name="Tu H."/>
            <person name="Huang E."/>
            <person name="Barry K."/>
            <person name="Lindquist E."/>
            <person name="Shapiro H."/>
            <person name="Bruce D."/>
            <person name="Schmutz J."/>
            <person name="Salamov A."/>
            <person name="Fey P."/>
            <person name="Gaudet P."/>
            <person name="Anjard C."/>
            <person name="Babu M.M."/>
            <person name="Basu S."/>
            <person name="Bushmanova Y."/>
            <person name="van der Wel H."/>
            <person name="Katoh-Kurasawa M."/>
            <person name="Dinh C."/>
            <person name="Coutinho P.M."/>
            <person name="Saito T."/>
            <person name="Elias M."/>
            <person name="Schaap P."/>
            <person name="Kay R.R."/>
            <person name="Henrissat B."/>
            <person name="Eichinger L."/>
            <person name="Rivero F."/>
            <person name="Putnam N.H."/>
            <person name="West C.M."/>
            <person name="Loomis W.F."/>
            <person name="Chisholm R.L."/>
            <person name="Shaulsky G."/>
            <person name="Strassmann J.E."/>
            <person name="Queller D.C."/>
            <person name="Kuspa A."/>
            <person name="Grigoriev I.V."/>
        </authorList>
    </citation>
    <scope>NUCLEOTIDE SEQUENCE [LARGE SCALE GENOMIC DNA]</scope>
    <source>
        <strain evidence="4">QSDP1</strain>
    </source>
</reference>
<dbReference type="GO" id="GO:0006935">
    <property type="term" value="P:chemotaxis"/>
    <property type="evidence" value="ECO:0000318"/>
    <property type="project" value="GO_Central"/>
</dbReference>
<dbReference type="PANTHER" id="PTHR32102:SF11">
    <property type="entry name" value="THH1_TOM1_TOM3 DOMAIN-CONTAINING PROTEIN"/>
    <property type="match status" value="1"/>
</dbReference>
<dbReference type="InParanoid" id="F0ZDX3"/>
<feature type="non-terminal residue" evidence="3">
    <location>
        <position position="1"/>
    </location>
</feature>
<evidence type="ECO:0000256" key="1">
    <source>
        <dbReference type="SAM" id="Phobius"/>
    </source>
</evidence>
<feature type="transmembrane region" description="Helical" evidence="1">
    <location>
        <begin position="1540"/>
        <end position="1566"/>
    </location>
</feature>
<protein>
    <recommendedName>
        <fullName evidence="2">THH1/TOM1/TOM3 domain-containing protein</fullName>
    </recommendedName>
</protein>
<dbReference type="Proteomes" id="UP000001064">
    <property type="component" value="Unassembled WGS sequence"/>
</dbReference>
<keyword evidence="1" id="KW-0812">Transmembrane</keyword>
<feature type="transmembrane region" description="Helical" evidence="1">
    <location>
        <begin position="1587"/>
        <end position="1611"/>
    </location>
</feature>
<dbReference type="OMA" id="CFKETSL"/>
<dbReference type="RefSeq" id="XP_003285607.1">
    <property type="nucleotide sequence ID" value="XM_003285559.1"/>
</dbReference>
<evidence type="ECO:0000313" key="3">
    <source>
        <dbReference type="EMBL" id="EGC37857.1"/>
    </source>
</evidence>
<name>F0ZDX3_DICPU</name>
<keyword evidence="1" id="KW-0472">Membrane</keyword>
<feature type="transmembrane region" description="Helical" evidence="1">
    <location>
        <begin position="1454"/>
        <end position="1476"/>
    </location>
</feature>
<proteinExistence type="predicted"/>
<feature type="domain" description="THH1/TOM1/TOM3" evidence="2">
    <location>
        <begin position="1373"/>
        <end position="1637"/>
    </location>
</feature>
<dbReference type="eggNOG" id="ENOG502RDNB">
    <property type="taxonomic scope" value="Eukaryota"/>
</dbReference>
<dbReference type="InterPro" id="IPR009457">
    <property type="entry name" value="THH1/TOM1/TOM3_dom"/>
</dbReference>
<feature type="transmembrane region" description="Helical" evidence="1">
    <location>
        <begin position="1412"/>
        <end position="1434"/>
    </location>
</feature>
<dbReference type="Pfam" id="PF06454">
    <property type="entry name" value="THH1_TOM1-3_dom"/>
    <property type="match status" value="1"/>
</dbReference>
<dbReference type="FunCoup" id="F0ZDX3">
    <property type="interactions" value="14"/>
</dbReference>
<organism evidence="3 4">
    <name type="scientific">Dictyostelium purpureum</name>
    <name type="common">Slime mold</name>
    <dbReference type="NCBI Taxonomy" id="5786"/>
    <lineage>
        <taxon>Eukaryota</taxon>
        <taxon>Amoebozoa</taxon>
        <taxon>Evosea</taxon>
        <taxon>Eumycetozoa</taxon>
        <taxon>Dictyostelia</taxon>
        <taxon>Dictyosteliales</taxon>
        <taxon>Dictyosteliaceae</taxon>
        <taxon>Dictyostelium</taxon>
    </lineage>
</organism>
<keyword evidence="1" id="KW-1133">Transmembrane helix</keyword>
<feature type="transmembrane region" description="Helical" evidence="1">
    <location>
        <begin position="1376"/>
        <end position="1400"/>
    </location>
</feature>
<accession>F0ZDX3</accession>
<dbReference type="EMBL" id="GL870989">
    <property type="protein sequence ID" value="EGC37857.1"/>
    <property type="molecule type" value="Genomic_DNA"/>
</dbReference>
<evidence type="ECO:0000259" key="2">
    <source>
        <dbReference type="Pfam" id="PF06454"/>
    </source>
</evidence>
<gene>
    <name evidence="3" type="ORF">DICPUDRAFT_29604</name>
</gene>
<dbReference type="OrthoDB" id="2109252at2759"/>
<feature type="transmembrane region" description="Helical" evidence="1">
    <location>
        <begin position="1617"/>
        <end position="1638"/>
    </location>
</feature>